<evidence type="ECO:0000256" key="2">
    <source>
        <dbReference type="ARBA" id="ARBA00022741"/>
    </source>
</evidence>
<evidence type="ECO:0000259" key="8">
    <source>
        <dbReference type="Pfam" id="PF23598"/>
    </source>
</evidence>
<keyword evidence="4" id="KW-0067">ATP-binding</keyword>
<dbReference type="Gene3D" id="1.20.5.4130">
    <property type="match status" value="1"/>
</dbReference>
<sequence length="889" mass="102628">MAESFIFSIAESLITKLASRAYQEASRVVGVYDDLQDLKTSLSYVKAVLLDAEQKQEQNHELREWLKQIKLIFYDAENLLDEVDCESLRKQLRITHKHKVGGFFSSSNPLLFRYKIAQRIKEIRKRLDRVAADRDKFGLQTIVVDKRIVYRREMTYSHVVESDVIGRDHDKGKIVKLLMEPSLDNNGGSKHISVIPIVGIGGLGKTTLAKLVFNDERITDTFSLKMWVCVSDEFDIKQLIIKIINAAIVSGTTSADALVYQQTLRDMDIEQLQYLLRNKLTGQKFLLVLDDVWSEDRAKWIQLRDLIKAGGAEGSKIVVTTRSRSVASIMGTVPFHDLQGLSSEGSFSLFVKWAFTEGEEEKYPTLVMIGKEIVRKCKGVPLAIRTLASLLFSKYEINDWESVRDDEIWNLPQKKDDILPALKLSYDHMPSYLRKCFAMFSLFPKDFEFQSHDVHSLWRAAGLLPPPSKNETSLDVANRYLSELMSRSFLENVSDVSTYYYFFIHDLVHDLAQYVASDDYQLISSENPNIPENVLHLSFTELDLFSQSFDINLSGVRTILFPFGIEKAGNEYLFTKWVSTCKYLRYLDLHDSTFETLPGSISKLKHLRFLSLIKNRRIRKLPASICTLQNLEELHLRGCVELETLPEKLRNLINLQRISITSKQSVLPEGDIAKLGSLKYLDIYACDNLESPFVEVKLSALRVLRIMRCKNLKSLPLDTHHFPQLEKFTLHACGNFELSDGDQDMNSVLRLKTIYFSMVMNFPYSLQGYSSTLQTLVFARCYELEALPEWLLNMTSLKYLHIWSCPRLISLPNGIHRFIALEVLRIHDCPELYRKYQPHVGEYWHQISHIKHTDIRKTWRSREEDFCDNQDMESIGTKLSKCFFIFLLP</sequence>
<feature type="domain" description="NB-ARC" evidence="5">
    <location>
        <begin position="189"/>
        <end position="357"/>
    </location>
</feature>
<keyword evidence="3" id="KW-0611">Plant defense</keyword>
<dbReference type="GeneID" id="107492614"/>
<dbReference type="InterPro" id="IPR036388">
    <property type="entry name" value="WH-like_DNA-bd_sf"/>
</dbReference>
<dbReference type="InterPro" id="IPR002182">
    <property type="entry name" value="NB-ARC"/>
</dbReference>
<protein>
    <submittedName>
        <fullName evidence="10">Disease resistance protein RGA2-like isoform X1</fullName>
    </submittedName>
</protein>
<dbReference type="KEGG" id="adu:107492614"/>
<dbReference type="InterPro" id="IPR038005">
    <property type="entry name" value="RX-like_CC"/>
</dbReference>
<accession>A0A6P4DJ47</accession>
<dbReference type="GO" id="GO:0005524">
    <property type="term" value="F:ATP binding"/>
    <property type="evidence" value="ECO:0007669"/>
    <property type="project" value="UniProtKB-KW"/>
</dbReference>
<dbReference type="RefSeq" id="XP_015969134.3">
    <property type="nucleotide sequence ID" value="XM_016113648.3"/>
</dbReference>
<dbReference type="GO" id="GO:0006952">
    <property type="term" value="P:defense response"/>
    <property type="evidence" value="ECO:0007669"/>
    <property type="project" value="UniProtKB-KW"/>
</dbReference>
<keyword evidence="1" id="KW-0677">Repeat</keyword>
<evidence type="ECO:0000256" key="3">
    <source>
        <dbReference type="ARBA" id="ARBA00022821"/>
    </source>
</evidence>
<dbReference type="PANTHER" id="PTHR36766:SF61">
    <property type="entry name" value="NB-ARC DOMAIN DISEASE RESISTANCE PROTEIN"/>
    <property type="match status" value="1"/>
</dbReference>
<feature type="domain" description="Disease resistance R13L4/SHOC-2-like LRR" evidence="8">
    <location>
        <begin position="582"/>
        <end position="734"/>
    </location>
</feature>
<feature type="domain" description="Disease resistance protein winged helix" evidence="7">
    <location>
        <begin position="442"/>
        <end position="512"/>
    </location>
</feature>
<dbReference type="InterPro" id="IPR027417">
    <property type="entry name" value="P-loop_NTPase"/>
</dbReference>
<evidence type="ECO:0000259" key="6">
    <source>
        <dbReference type="Pfam" id="PF18052"/>
    </source>
</evidence>
<dbReference type="SUPFAM" id="SSF52058">
    <property type="entry name" value="L domain-like"/>
    <property type="match status" value="1"/>
</dbReference>
<dbReference type="PANTHER" id="PTHR36766">
    <property type="entry name" value="PLANT BROAD-SPECTRUM MILDEW RESISTANCE PROTEIN RPW8"/>
    <property type="match status" value="1"/>
</dbReference>
<dbReference type="GO" id="GO:0043531">
    <property type="term" value="F:ADP binding"/>
    <property type="evidence" value="ECO:0007669"/>
    <property type="project" value="InterPro"/>
</dbReference>
<evidence type="ECO:0000256" key="1">
    <source>
        <dbReference type="ARBA" id="ARBA00022737"/>
    </source>
</evidence>
<evidence type="ECO:0000259" key="5">
    <source>
        <dbReference type="Pfam" id="PF00931"/>
    </source>
</evidence>
<evidence type="ECO:0000259" key="7">
    <source>
        <dbReference type="Pfam" id="PF23559"/>
    </source>
</evidence>
<dbReference type="GO" id="GO:0051707">
    <property type="term" value="P:response to other organism"/>
    <property type="evidence" value="ECO:0007669"/>
    <property type="project" value="UniProtKB-ARBA"/>
</dbReference>
<dbReference type="SUPFAM" id="SSF52540">
    <property type="entry name" value="P-loop containing nucleoside triphosphate hydrolases"/>
    <property type="match status" value="1"/>
</dbReference>
<dbReference type="InterPro" id="IPR032675">
    <property type="entry name" value="LRR_dom_sf"/>
</dbReference>
<dbReference type="PRINTS" id="PR00364">
    <property type="entry name" value="DISEASERSIST"/>
</dbReference>
<evidence type="ECO:0000256" key="4">
    <source>
        <dbReference type="ARBA" id="ARBA00022840"/>
    </source>
</evidence>
<feature type="domain" description="Disease resistance N-terminal" evidence="6">
    <location>
        <begin position="11"/>
        <end position="96"/>
    </location>
</feature>
<evidence type="ECO:0000313" key="10">
    <source>
        <dbReference type="RefSeq" id="XP_015969134.3"/>
    </source>
</evidence>
<dbReference type="Gene3D" id="3.40.50.300">
    <property type="entry name" value="P-loop containing nucleotide triphosphate hydrolases"/>
    <property type="match status" value="1"/>
</dbReference>
<organism evidence="9 10">
    <name type="scientific">Arachis duranensis</name>
    <name type="common">Wild peanut</name>
    <dbReference type="NCBI Taxonomy" id="130453"/>
    <lineage>
        <taxon>Eukaryota</taxon>
        <taxon>Viridiplantae</taxon>
        <taxon>Streptophyta</taxon>
        <taxon>Embryophyta</taxon>
        <taxon>Tracheophyta</taxon>
        <taxon>Spermatophyta</taxon>
        <taxon>Magnoliopsida</taxon>
        <taxon>eudicotyledons</taxon>
        <taxon>Gunneridae</taxon>
        <taxon>Pentapetalae</taxon>
        <taxon>rosids</taxon>
        <taxon>fabids</taxon>
        <taxon>Fabales</taxon>
        <taxon>Fabaceae</taxon>
        <taxon>Papilionoideae</taxon>
        <taxon>50 kb inversion clade</taxon>
        <taxon>dalbergioids sensu lato</taxon>
        <taxon>Dalbergieae</taxon>
        <taxon>Pterocarpus clade</taxon>
        <taxon>Arachis</taxon>
    </lineage>
</organism>
<dbReference type="Gene3D" id="1.10.8.430">
    <property type="entry name" value="Helical domain of apoptotic protease-activating factors"/>
    <property type="match status" value="1"/>
</dbReference>
<dbReference type="InterPro" id="IPR042197">
    <property type="entry name" value="Apaf_helical"/>
</dbReference>
<dbReference type="Pfam" id="PF23598">
    <property type="entry name" value="LRR_14"/>
    <property type="match status" value="1"/>
</dbReference>
<reference evidence="10" key="2">
    <citation type="submission" date="2025-08" db="UniProtKB">
        <authorList>
            <consortium name="RefSeq"/>
        </authorList>
    </citation>
    <scope>IDENTIFICATION</scope>
    <source>
        <tissue evidence="10">Whole plant</tissue>
    </source>
</reference>
<dbReference type="InterPro" id="IPR041118">
    <property type="entry name" value="Rx_N"/>
</dbReference>
<dbReference type="Gene3D" id="3.80.10.10">
    <property type="entry name" value="Ribonuclease Inhibitor"/>
    <property type="match status" value="2"/>
</dbReference>
<gene>
    <name evidence="10" type="primary">LOC107492614</name>
</gene>
<evidence type="ECO:0000313" key="9">
    <source>
        <dbReference type="Proteomes" id="UP000515211"/>
    </source>
</evidence>
<keyword evidence="2" id="KW-0547">Nucleotide-binding</keyword>
<dbReference type="Pfam" id="PF00931">
    <property type="entry name" value="NB-ARC"/>
    <property type="match status" value="1"/>
</dbReference>
<dbReference type="Gene3D" id="1.10.10.10">
    <property type="entry name" value="Winged helix-like DNA-binding domain superfamily/Winged helix DNA-binding domain"/>
    <property type="match status" value="1"/>
</dbReference>
<keyword evidence="9" id="KW-1185">Reference proteome</keyword>
<reference evidence="9" key="1">
    <citation type="journal article" date="2016" name="Nat. Genet.">
        <title>The genome sequences of Arachis duranensis and Arachis ipaensis, the diploid ancestors of cultivated peanut.</title>
        <authorList>
            <person name="Bertioli D.J."/>
            <person name="Cannon S.B."/>
            <person name="Froenicke L."/>
            <person name="Huang G."/>
            <person name="Farmer A.D."/>
            <person name="Cannon E.K."/>
            <person name="Liu X."/>
            <person name="Gao D."/>
            <person name="Clevenger J."/>
            <person name="Dash S."/>
            <person name="Ren L."/>
            <person name="Moretzsohn M.C."/>
            <person name="Shirasawa K."/>
            <person name="Huang W."/>
            <person name="Vidigal B."/>
            <person name="Abernathy B."/>
            <person name="Chu Y."/>
            <person name="Niederhuth C.E."/>
            <person name="Umale P."/>
            <person name="Araujo A.C."/>
            <person name="Kozik A."/>
            <person name="Kim K.D."/>
            <person name="Burow M.D."/>
            <person name="Varshney R.K."/>
            <person name="Wang X."/>
            <person name="Zhang X."/>
            <person name="Barkley N."/>
            <person name="Guimaraes P.M."/>
            <person name="Isobe S."/>
            <person name="Guo B."/>
            <person name="Liao B."/>
            <person name="Stalker H.T."/>
            <person name="Schmitz R.J."/>
            <person name="Scheffler B.E."/>
            <person name="Leal-Bertioli S.C."/>
            <person name="Xun X."/>
            <person name="Jackson S.A."/>
            <person name="Michelmore R."/>
            <person name="Ozias-Akins P."/>
        </authorList>
    </citation>
    <scope>NUCLEOTIDE SEQUENCE [LARGE SCALE GENOMIC DNA]</scope>
    <source>
        <strain evidence="9">cv. V14167</strain>
    </source>
</reference>
<proteinExistence type="predicted"/>
<dbReference type="CDD" id="cd14798">
    <property type="entry name" value="RX-CC_like"/>
    <property type="match status" value="1"/>
</dbReference>
<dbReference type="Pfam" id="PF23559">
    <property type="entry name" value="WHD_DRP"/>
    <property type="match status" value="1"/>
</dbReference>
<dbReference type="InterPro" id="IPR055414">
    <property type="entry name" value="LRR_R13L4/SHOC2-like"/>
</dbReference>
<dbReference type="Proteomes" id="UP000515211">
    <property type="component" value="Chromosome 6"/>
</dbReference>
<dbReference type="AlphaFoldDB" id="A0A6P4DJ47"/>
<name>A0A6P4DJ47_ARADU</name>
<dbReference type="Pfam" id="PF18052">
    <property type="entry name" value="Rx_N"/>
    <property type="match status" value="1"/>
</dbReference>
<dbReference type="InterPro" id="IPR058922">
    <property type="entry name" value="WHD_DRP"/>
</dbReference>